<dbReference type="EMBL" id="CALTRL010002307">
    <property type="protein sequence ID" value="CAH7675314.1"/>
    <property type="molecule type" value="Genomic_DNA"/>
</dbReference>
<protein>
    <submittedName>
        <fullName evidence="1">Uncharacterized protein</fullName>
    </submittedName>
</protein>
<dbReference type="AlphaFoldDB" id="A0AAV0B0Y2"/>
<accession>A0AAV0B0Y2</accession>
<comment type="caution">
    <text evidence="1">The sequence shown here is derived from an EMBL/GenBank/DDBJ whole genome shotgun (WGS) entry which is preliminary data.</text>
</comment>
<dbReference type="Proteomes" id="UP001153365">
    <property type="component" value="Unassembled WGS sequence"/>
</dbReference>
<evidence type="ECO:0000313" key="2">
    <source>
        <dbReference type="Proteomes" id="UP001153365"/>
    </source>
</evidence>
<organism evidence="1 2">
    <name type="scientific">Phakopsora pachyrhizi</name>
    <name type="common">Asian soybean rust disease fungus</name>
    <dbReference type="NCBI Taxonomy" id="170000"/>
    <lineage>
        <taxon>Eukaryota</taxon>
        <taxon>Fungi</taxon>
        <taxon>Dikarya</taxon>
        <taxon>Basidiomycota</taxon>
        <taxon>Pucciniomycotina</taxon>
        <taxon>Pucciniomycetes</taxon>
        <taxon>Pucciniales</taxon>
        <taxon>Phakopsoraceae</taxon>
        <taxon>Phakopsora</taxon>
    </lineage>
</organism>
<proteinExistence type="predicted"/>
<name>A0AAV0B0Y2_PHAPC</name>
<sequence length="118" mass="13260">MKGDEMCGSAIPGNTRGKVNSIQSANVPVHAALYSIGEAPAVADWYLRGLPCYEFWSRGRGEGREGEINLDEVKTKIRRTVSKAQTFHVRLNDEKTDKCTPGKTHKREYDGVKRFEVF</sequence>
<reference evidence="1" key="1">
    <citation type="submission" date="2022-06" db="EMBL/GenBank/DDBJ databases">
        <authorList>
            <consortium name="SYNGENTA / RWTH Aachen University"/>
        </authorList>
    </citation>
    <scope>NUCLEOTIDE SEQUENCE</scope>
</reference>
<evidence type="ECO:0000313" key="1">
    <source>
        <dbReference type="EMBL" id="CAH7675314.1"/>
    </source>
</evidence>
<keyword evidence="2" id="KW-1185">Reference proteome</keyword>
<gene>
    <name evidence="1" type="ORF">PPACK8108_LOCUS10305</name>
</gene>